<dbReference type="FunFam" id="2.60.120.200:FF:000070">
    <property type="entry name" value="Serum amyloid P-component"/>
    <property type="match status" value="1"/>
</dbReference>
<dbReference type="CDD" id="cd00152">
    <property type="entry name" value="PTX"/>
    <property type="match status" value="1"/>
</dbReference>
<organism evidence="13 14">
    <name type="scientific">Ornithorhynchus anatinus</name>
    <name type="common">Duckbill platypus</name>
    <dbReference type="NCBI Taxonomy" id="9258"/>
    <lineage>
        <taxon>Eukaryota</taxon>
        <taxon>Metazoa</taxon>
        <taxon>Chordata</taxon>
        <taxon>Craniata</taxon>
        <taxon>Vertebrata</taxon>
        <taxon>Euteleostomi</taxon>
        <taxon>Mammalia</taxon>
        <taxon>Monotremata</taxon>
        <taxon>Ornithorhynchidae</taxon>
        <taxon>Ornithorhynchus</taxon>
    </lineage>
</organism>
<dbReference type="eggNOG" id="ENOG502S201">
    <property type="taxonomic scope" value="Eukaryota"/>
</dbReference>
<dbReference type="PANTHER" id="PTHR45869">
    <property type="entry name" value="C-REACTIVE PROTEIN-RELATED"/>
    <property type="match status" value="1"/>
</dbReference>
<keyword evidence="2" id="KW-0011">Acute phase</keyword>
<evidence type="ECO:0000256" key="3">
    <source>
        <dbReference type="ARBA" id="ARBA00022525"/>
    </source>
</evidence>
<evidence type="ECO:0000259" key="12">
    <source>
        <dbReference type="PROSITE" id="PS51828"/>
    </source>
</evidence>
<dbReference type="PRINTS" id="PR00895">
    <property type="entry name" value="PENTAXIN"/>
</dbReference>
<comment type="cofactor">
    <cofactor evidence="11">
        <name>Ca(2+)</name>
        <dbReference type="ChEBI" id="CHEBI:29108"/>
    </cofactor>
    <text evidence="11">Binds 2 calcium ions per subunit.</text>
</comment>
<dbReference type="HOGENOM" id="CLU_032051_2_0_1"/>
<evidence type="ECO:0000313" key="13">
    <source>
        <dbReference type="Ensembl" id="ENSOANP00000000365.2"/>
    </source>
</evidence>
<comment type="similarity">
    <text evidence="9 11">Belongs to the pentraxin family.</text>
</comment>
<evidence type="ECO:0000256" key="6">
    <source>
        <dbReference type="ARBA" id="ARBA00022837"/>
    </source>
</evidence>
<dbReference type="Ensembl" id="ENSOANT00000000365.2">
    <property type="protein sequence ID" value="ENSOANP00000000365.2"/>
    <property type="gene ID" value="ENSOANG00000000207.2"/>
</dbReference>
<comment type="subunit">
    <text evidence="11">Homopentamer. Pentaxin (or pentraxin) have a discoid arrangement of 5 non-covalently bound subunits.</text>
</comment>
<reference evidence="13 14" key="1">
    <citation type="journal article" date="2008" name="Nature">
        <title>Genome analysis of the platypus reveals unique signatures of evolution.</title>
        <authorList>
            <person name="Warren W.C."/>
            <person name="Hillier L.W."/>
            <person name="Marshall Graves J.A."/>
            <person name="Birney E."/>
            <person name="Ponting C.P."/>
            <person name="Grutzner F."/>
            <person name="Belov K."/>
            <person name="Miller W."/>
            <person name="Clarke L."/>
            <person name="Chinwalla A.T."/>
            <person name="Yang S.P."/>
            <person name="Heger A."/>
            <person name="Locke D.P."/>
            <person name="Miethke P."/>
            <person name="Waters P.D."/>
            <person name="Veyrunes F."/>
            <person name="Fulton L."/>
            <person name="Fulton B."/>
            <person name="Graves T."/>
            <person name="Wallis J."/>
            <person name="Puente X.S."/>
            <person name="Lopez-Otin C."/>
            <person name="Ordonez G.R."/>
            <person name="Eichler E.E."/>
            <person name="Chen L."/>
            <person name="Cheng Z."/>
            <person name="Deakin J.E."/>
            <person name="Alsop A."/>
            <person name="Thompson K."/>
            <person name="Kirby P."/>
            <person name="Papenfuss A.T."/>
            <person name="Wakefield M.J."/>
            <person name="Olender T."/>
            <person name="Lancet D."/>
            <person name="Huttley G.A."/>
            <person name="Smit A.F."/>
            <person name="Pask A."/>
            <person name="Temple-Smith P."/>
            <person name="Batzer M.A."/>
            <person name="Walker J.A."/>
            <person name="Konkel M.K."/>
            <person name="Harris R.S."/>
            <person name="Whittington C.M."/>
            <person name="Wong E.S."/>
            <person name="Gemmell N.J."/>
            <person name="Buschiazzo E."/>
            <person name="Vargas Jentzsch I.M."/>
            <person name="Merkel A."/>
            <person name="Schmitz J."/>
            <person name="Zemann A."/>
            <person name="Churakov G."/>
            <person name="Kriegs J.O."/>
            <person name="Brosius J."/>
            <person name="Murchison E.P."/>
            <person name="Sachidanandam R."/>
            <person name="Smith C."/>
            <person name="Hannon G.J."/>
            <person name="Tsend-Ayush E."/>
            <person name="McMillan D."/>
            <person name="Attenborough R."/>
            <person name="Rens W."/>
            <person name="Ferguson-Smith M."/>
            <person name="Lefevre C.M."/>
            <person name="Sharp J.A."/>
            <person name="Nicholas K.R."/>
            <person name="Ray D.A."/>
            <person name="Kube M."/>
            <person name="Reinhardt R."/>
            <person name="Pringle T.H."/>
            <person name="Taylor J."/>
            <person name="Jones R.C."/>
            <person name="Nixon B."/>
            <person name="Dacheux J.L."/>
            <person name="Niwa H."/>
            <person name="Sekita Y."/>
            <person name="Huang X."/>
            <person name="Stark A."/>
            <person name="Kheradpour P."/>
            <person name="Kellis M."/>
            <person name="Flicek P."/>
            <person name="Chen Y."/>
            <person name="Webber C."/>
            <person name="Hardison R."/>
            <person name="Nelson J."/>
            <person name="Hallsworth-Pepin K."/>
            <person name="Delehaunty K."/>
            <person name="Markovic C."/>
            <person name="Minx P."/>
            <person name="Feng Y."/>
            <person name="Kremitzki C."/>
            <person name="Mitreva M."/>
            <person name="Glasscock J."/>
            <person name="Wylie T."/>
            <person name="Wohldmann P."/>
            <person name="Thiru P."/>
            <person name="Nhan M.N."/>
            <person name="Pohl C.S."/>
            <person name="Smith S.M."/>
            <person name="Hou S."/>
            <person name="Nefedov M."/>
            <person name="de Jong P.J."/>
            <person name="Renfree M.B."/>
            <person name="Mardis E.R."/>
            <person name="Wilson R.K."/>
        </authorList>
    </citation>
    <scope>NUCLEOTIDE SEQUENCE [LARGE SCALE GENOMIC DNA]</scope>
    <source>
        <strain evidence="13 14">Glennie</strain>
    </source>
</reference>
<proteinExistence type="inferred from homology"/>
<dbReference type="PROSITE" id="PS51828">
    <property type="entry name" value="PTX_2"/>
    <property type="match status" value="1"/>
</dbReference>
<evidence type="ECO:0000256" key="8">
    <source>
        <dbReference type="ARBA" id="ARBA00037561"/>
    </source>
</evidence>
<keyword evidence="6 11" id="KW-0106">Calcium</keyword>
<keyword evidence="14" id="KW-1185">Reference proteome</keyword>
<dbReference type="SUPFAM" id="SSF49899">
    <property type="entry name" value="Concanavalin A-like lectins/glucanases"/>
    <property type="match status" value="1"/>
</dbReference>
<dbReference type="GO" id="GO:0045087">
    <property type="term" value="P:innate immune response"/>
    <property type="evidence" value="ECO:0000318"/>
    <property type="project" value="GO_Central"/>
</dbReference>
<dbReference type="OMA" id="QDQDTMG"/>
<dbReference type="GO" id="GO:0006953">
    <property type="term" value="P:acute-phase response"/>
    <property type="evidence" value="ECO:0000318"/>
    <property type="project" value="GO_Central"/>
</dbReference>
<dbReference type="InterPro" id="IPR051005">
    <property type="entry name" value="Pentraxin_domain"/>
</dbReference>
<dbReference type="SMART" id="SM00159">
    <property type="entry name" value="PTX"/>
    <property type="match status" value="1"/>
</dbReference>
<keyword evidence="7 10" id="KW-1015">Disulfide bond</keyword>
<evidence type="ECO:0000256" key="2">
    <source>
        <dbReference type="ARBA" id="ARBA00022486"/>
    </source>
</evidence>
<keyword evidence="5" id="KW-0732">Signal</keyword>
<dbReference type="FunCoup" id="F6PVZ6">
    <property type="interactions" value="219"/>
</dbReference>
<evidence type="ECO:0000256" key="1">
    <source>
        <dbReference type="ARBA" id="ARBA00004613"/>
    </source>
</evidence>
<evidence type="ECO:0000313" key="14">
    <source>
        <dbReference type="Proteomes" id="UP000002279"/>
    </source>
</evidence>
<dbReference type="STRING" id="9258.ENSOANP00000000365"/>
<name>F6PVZ6_ORNAN</name>
<keyword evidence="3" id="KW-0964">Secreted</keyword>
<dbReference type="InterPro" id="IPR001759">
    <property type="entry name" value="PTX_dom"/>
</dbReference>
<dbReference type="InterPro" id="IPR013320">
    <property type="entry name" value="ConA-like_dom_sf"/>
</dbReference>
<dbReference type="Bgee" id="ENSOANG00000000207">
    <property type="expression patterns" value="Expressed in ovary"/>
</dbReference>
<dbReference type="GO" id="GO:0005615">
    <property type="term" value="C:extracellular space"/>
    <property type="evidence" value="ECO:0000318"/>
    <property type="project" value="GO_Central"/>
</dbReference>
<dbReference type="PROSITE" id="PS00289">
    <property type="entry name" value="PTX_1"/>
    <property type="match status" value="1"/>
</dbReference>
<dbReference type="InParanoid" id="F6PVZ6"/>
<feature type="disulfide bond" evidence="10">
    <location>
        <begin position="53"/>
        <end position="112"/>
    </location>
</feature>
<protein>
    <recommendedName>
        <fullName evidence="11">Pentraxin family member</fullName>
    </recommendedName>
</protein>
<dbReference type="PANTHER" id="PTHR45869:SF7">
    <property type="entry name" value="C-REACTIVE PROTEIN"/>
    <property type="match status" value="1"/>
</dbReference>
<keyword evidence="4 11" id="KW-0479">Metal-binding</keyword>
<evidence type="ECO:0000256" key="9">
    <source>
        <dbReference type="ARBA" id="ARBA00038102"/>
    </source>
</evidence>
<dbReference type="Pfam" id="PF00354">
    <property type="entry name" value="Pentaxin"/>
    <property type="match status" value="1"/>
</dbReference>
<dbReference type="InterPro" id="IPR030476">
    <property type="entry name" value="Pentaxin_CS"/>
</dbReference>
<evidence type="ECO:0000256" key="7">
    <source>
        <dbReference type="ARBA" id="ARBA00023157"/>
    </source>
</evidence>
<dbReference type="Gene3D" id="2.60.120.200">
    <property type="match status" value="1"/>
</dbReference>
<dbReference type="AlphaFoldDB" id="F6PVZ6"/>
<dbReference type="GO" id="GO:0001849">
    <property type="term" value="F:complement component C1q complex binding"/>
    <property type="evidence" value="ECO:0000318"/>
    <property type="project" value="GO_Central"/>
</dbReference>
<reference evidence="13" key="2">
    <citation type="submission" date="2025-08" db="UniProtKB">
        <authorList>
            <consortium name="Ensembl"/>
        </authorList>
    </citation>
    <scope>IDENTIFICATION</scope>
    <source>
        <strain evidence="13">Glennie</strain>
    </source>
</reference>
<feature type="domain" description="Pentraxin (PTX)" evidence="12">
    <location>
        <begin position="22"/>
        <end position="215"/>
    </location>
</feature>
<accession>F6PVZ6</accession>
<reference evidence="13" key="3">
    <citation type="submission" date="2025-09" db="UniProtKB">
        <authorList>
            <consortium name="Ensembl"/>
        </authorList>
    </citation>
    <scope>IDENTIFICATION</scope>
    <source>
        <strain evidence="13">Glennie</strain>
    </source>
</reference>
<dbReference type="GO" id="GO:0046872">
    <property type="term" value="F:metal ion binding"/>
    <property type="evidence" value="ECO:0007669"/>
    <property type="project" value="UniProtKB-KW"/>
</dbReference>
<dbReference type="GeneTree" id="ENSGT01100000263515"/>
<sequence length="215" mass="24194">KLIVLLYSPRRLGQSFAHTDLFGKVFLFPRESANSFSVLKPKQDKPLEEFTICLQAYSDLTRPYSLFSYATESQDNEILLFKEGPGMYSLSVGGFWVLFRTAADPPDSKHICATWESATGIAELWVDGKRLVRKGLRAGYKVGAGGQMILGQEQDSFGGDFKLDQSFVGEIGDLCLWDRVLSEFELFDPDHCGNLLNWESLSFENRGYVVIKPNN</sequence>
<evidence type="ECO:0000256" key="5">
    <source>
        <dbReference type="ARBA" id="ARBA00022729"/>
    </source>
</evidence>
<evidence type="ECO:0000256" key="10">
    <source>
        <dbReference type="PROSITE-ProRule" id="PRU01172"/>
    </source>
</evidence>
<comment type="function">
    <text evidence="8">Displays several functions associated with host defense: it promotes agglutination, bacterial capsular swelling, phagocytosis and complement fixation through its calcium-dependent binding to phosphorylcholine. Can interact with DNA and histones and may scavenge nuclear material released from damaged circulating cells.</text>
</comment>
<evidence type="ECO:0000256" key="11">
    <source>
        <dbReference type="RuleBase" id="RU362112"/>
    </source>
</evidence>
<comment type="subcellular location">
    <subcellularLocation>
        <location evidence="1 11">Secreted</location>
    </subcellularLocation>
</comment>
<dbReference type="Proteomes" id="UP000002279">
    <property type="component" value="Chromosome X5"/>
</dbReference>
<evidence type="ECO:0000256" key="4">
    <source>
        <dbReference type="ARBA" id="ARBA00022723"/>
    </source>
</evidence>